<dbReference type="Gene3D" id="3.40.50.1970">
    <property type="match status" value="1"/>
</dbReference>
<dbReference type="Pfam" id="PF01596">
    <property type="entry name" value="Methyltransf_3"/>
    <property type="match status" value="2"/>
</dbReference>
<keyword evidence="6" id="KW-1185">Reference proteome</keyword>
<dbReference type="CDD" id="cd02440">
    <property type="entry name" value="AdoMet_MTases"/>
    <property type="match status" value="2"/>
</dbReference>
<comment type="caution">
    <text evidence="5">The sequence shown here is derived from an EMBL/GenBank/DDBJ whole genome shotgun (WGS) entry which is preliminary data.</text>
</comment>
<evidence type="ECO:0000313" key="6">
    <source>
        <dbReference type="Proteomes" id="UP000654075"/>
    </source>
</evidence>
<dbReference type="PANTHER" id="PTHR10509:SF14">
    <property type="entry name" value="CAFFEOYL-COA O-METHYLTRANSFERASE 3-RELATED"/>
    <property type="match status" value="1"/>
</dbReference>
<dbReference type="EMBL" id="CAJNNV010011995">
    <property type="protein sequence ID" value="CAE8600274.1"/>
    <property type="molecule type" value="Genomic_DNA"/>
</dbReference>
<dbReference type="GO" id="GO:0008171">
    <property type="term" value="F:O-methyltransferase activity"/>
    <property type="evidence" value="ECO:0007669"/>
    <property type="project" value="InterPro"/>
</dbReference>
<dbReference type="GO" id="GO:0008757">
    <property type="term" value="F:S-adenosylmethionine-dependent methyltransferase activity"/>
    <property type="evidence" value="ECO:0007669"/>
    <property type="project" value="TreeGrafter"/>
</dbReference>
<protein>
    <recommendedName>
        <fullName evidence="7">Caffeoyl-CoA O-methyltransferase</fullName>
    </recommendedName>
</protein>
<dbReference type="PANTHER" id="PTHR10509">
    <property type="entry name" value="O-METHYLTRANSFERASE-RELATED"/>
    <property type="match status" value="1"/>
</dbReference>
<gene>
    <name evidence="5" type="ORF">PGLA1383_LOCUS18605</name>
</gene>
<dbReference type="Proteomes" id="UP000654075">
    <property type="component" value="Unassembled WGS sequence"/>
</dbReference>
<evidence type="ECO:0000256" key="2">
    <source>
        <dbReference type="ARBA" id="ARBA00022679"/>
    </source>
</evidence>
<sequence>MLLQRLQEYKSICLSHPRQGRGVEEHCTEVGLADPQSNKIAPPEDRFVVTPTDLMITTLTKTQDMAAVGEVVRMLDGVDGMVVKYSTQPSEALRNISVQTAKTNPNWAEMEKKGATSRLLEAEMISGQAEGQLLQLLVKFGRVKKVLDIGTFTGYSSLAMAEALPEDGRVVTLERQEEAAKMAAENWASSPHVGKIESRVGEAQALLQALASQGESFDLVFLDVDKPGYFALYQTLMETGLLRVGGLLAVDNTMYKGEELTGEQLSLNGEGARALNAGLLADDRVLQVMLPLRDGLTLARKPANKLKLRDRIKPLYQSRDTWPALNFHALSIAASVFHLVDLHPCLIPRLQLAMACTKCASLGSGPAFLQPVQSTRPRPASSLGQPPVQGDMSSVAAAAAATASATASAMLAVAGAVSLGAAAGRRRAAKLPKVVRLQGAQNMPSPTLEINYYELDAVEAPRILSAIRLAIKMASPIVKESTSPEERLLKLLSEPSVQSLLTTVSRLPVFSKEMALAFKEPFLFFFFSTCVMVALVPQHSQMFRPVEACVEHGLPSCVVLLLVPFAFQDDLDLLLALKQLKYFWNLPQSPTPGLYLHSFKMPCHRGYKGDEGRQRDVGREGNECGQLAILLEVMARQLEGPSQAAPFQEFLRVLTQTPNHAKNIKHLNDQLPAEVKAEYLRNADYLETADSHAVYPTSIYRQCDGFTLATKDASTIEAVMSTTLTTTIKIARKVLEPSNHLLYNIYKPLGRCVAVVDDKVDAIYGKELDAYFAGHGIEFKKIVSSGNEADKDIRDVERILVSLKKVGLADPQSKKMAPPDDRFVVTPTDLMISTLTKSQNMAAVGEVVRMLDGVDGMVVKYSTQPSEALRNISVQTAKTNPNWAEMEKKGATSKLLEAGRDGESFCNVGFCFHFPDYSCPLLIAEMISGQAEGQLLQLLVKFGRVKKVLDIGTFTGYSSLAMAEALPEDGRVVTLERQEEAAKMAAENWASSPHVGKIESRVGEAQALLQALASQGESFDLVFLDVDKPGYFALYQTLMETGLLRVGGLLAVDNTMYKGEELTGEQLSVNGEGARALNAGLLADDRVLQVMLPLRDGLTLAFRQH</sequence>
<dbReference type="SUPFAM" id="SSF53335">
    <property type="entry name" value="S-adenosyl-L-methionine-dependent methyltransferases"/>
    <property type="match status" value="2"/>
</dbReference>
<keyword evidence="3" id="KW-0949">S-adenosyl-L-methionine</keyword>
<dbReference type="PROSITE" id="PS51682">
    <property type="entry name" value="SAM_OMT_I"/>
    <property type="match status" value="2"/>
</dbReference>
<evidence type="ECO:0000313" key="5">
    <source>
        <dbReference type="EMBL" id="CAE8600274.1"/>
    </source>
</evidence>
<evidence type="ECO:0008006" key="7">
    <source>
        <dbReference type="Google" id="ProtNLM"/>
    </source>
</evidence>
<dbReference type="Gene3D" id="3.40.50.150">
    <property type="entry name" value="Vaccinia Virus protein VP39"/>
    <property type="match status" value="2"/>
</dbReference>
<evidence type="ECO:0000256" key="4">
    <source>
        <dbReference type="ARBA" id="ARBA00023453"/>
    </source>
</evidence>
<dbReference type="InterPro" id="IPR050362">
    <property type="entry name" value="Cation-dep_OMT"/>
</dbReference>
<keyword evidence="2" id="KW-0808">Transferase</keyword>
<dbReference type="InterPro" id="IPR029063">
    <property type="entry name" value="SAM-dependent_MTases_sf"/>
</dbReference>
<dbReference type="InterPro" id="IPR002935">
    <property type="entry name" value="SAM_O-MeTrfase"/>
</dbReference>
<evidence type="ECO:0000256" key="3">
    <source>
        <dbReference type="ARBA" id="ARBA00022691"/>
    </source>
</evidence>
<organism evidence="5 6">
    <name type="scientific">Polarella glacialis</name>
    <name type="common">Dinoflagellate</name>
    <dbReference type="NCBI Taxonomy" id="89957"/>
    <lineage>
        <taxon>Eukaryota</taxon>
        <taxon>Sar</taxon>
        <taxon>Alveolata</taxon>
        <taxon>Dinophyceae</taxon>
        <taxon>Suessiales</taxon>
        <taxon>Suessiaceae</taxon>
        <taxon>Polarella</taxon>
    </lineage>
</organism>
<evidence type="ECO:0000256" key="1">
    <source>
        <dbReference type="ARBA" id="ARBA00022603"/>
    </source>
</evidence>
<dbReference type="OrthoDB" id="10251242at2759"/>
<accession>A0A813EMS1</accession>
<dbReference type="AlphaFoldDB" id="A0A813EMS1"/>
<comment type="similarity">
    <text evidence="4">Belongs to the class I-like SAM-binding methyltransferase superfamily. Cation-dependent O-methyltransferase family.</text>
</comment>
<dbReference type="GO" id="GO:0032259">
    <property type="term" value="P:methylation"/>
    <property type="evidence" value="ECO:0007669"/>
    <property type="project" value="UniProtKB-KW"/>
</dbReference>
<keyword evidence="1" id="KW-0489">Methyltransferase</keyword>
<proteinExistence type="inferred from homology"/>
<name>A0A813EMS1_POLGL</name>
<reference evidence="5" key="1">
    <citation type="submission" date="2021-02" db="EMBL/GenBank/DDBJ databases">
        <authorList>
            <person name="Dougan E. K."/>
            <person name="Rhodes N."/>
            <person name="Thang M."/>
            <person name="Chan C."/>
        </authorList>
    </citation>
    <scope>NUCLEOTIDE SEQUENCE</scope>
</reference>